<dbReference type="EMBL" id="CAJVRL010000077">
    <property type="protein sequence ID" value="CAG8957224.1"/>
    <property type="molecule type" value="Genomic_DNA"/>
</dbReference>
<keyword evidence="3" id="KW-1185">Reference proteome</keyword>
<evidence type="ECO:0000313" key="2">
    <source>
        <dbReference type="EMBL" id="CAG8957224.1"/>
    </source>
</evidence>
<feature type="region of interest" description="Disordered" evidence="1">
    <location>
        <begin position="1"/>
        <end position="47"/>
    </location>
</feature>
<reference evidence="2" key="1">
    <citation type="submission" date="2021-07" db="EMBL/GenBank/DDBJ databases">
        <authorList>
            <person name="Durling M."/>
        </authorList>
    </citation>
    <scope>NUCLEOTIDE SEQUENCE</scope>
</reference>
<gene>
    <name evidence="2" type="ORF">HYFRA_00009426</name>
</gene>
<sequence length="47" mass="5159">MSFSMAMYETSPVLGSPSRDPGPKPEPQPDDPYYGRKNAVLDDTEAI</sequence>
<name>A0A9N9L0H0_9HELO</name>
<evidence type="ECO:0000256" key="1">
    <source>
        <dbReference type="SAM" id="MobiDB-lite"/>
    </source>
</evidence>
<proteinExistence type="predicted"/>
<organism evidence="2 3">
    <name type="scientific">Hymenoscyphus fraxineus</name>
    <dbReference type="NCBI Taxonomy" id="746836"/>
    <lineage>
        <taxon>Eukaryota</taxon>
        <taxon>Fungi</taxon>
        <taxon>Dikarya</taxon>
        <taxon>Ascomycota</taxon>
        <taxon>Pezizomycotina</taxon>
        <taxon>Leotiomycetes</taxon>
        <taxon>Helotiales</taxon>
        <taxon>Helotiaceae</taxon>
        <taxon>Hymenoscyphus</taxon>
    </lineage>
</organism>
<protein>
    <submittedName>
        <fullName evidence="2">Uncharacterized protein</fullName>
    </submittedName>
</protein>
<dbReference type="AlphaFoldDB" id="A0A9N9L0H0"/>
<dbReference type="Proteomes" id="UP000696280">
    <property type="component" value="Unassembled WGS sequence"/>
</dbReference>
<accession>A0A9N9L0H0</accession>
<comment type="caution">
    <text evidence="2">The sequence shown here is derived from an EMBL/GenBank/DDBJ whole genome shotgun (WGS) entry which is preliminary data.</text>
</comment>
<evidence type="ECO:0000313" key="3">
    <source>
        <dbReference type="Proteomes" id="UP000696280"/>
    </source>
</evidence>